<dbReference type="Proteomes" id="UP000007151">
    <property type="component" value="Unassembled WGS sequence"/>
</dbReference>
<dbReference type="InParanoid" id="A0A212EPF4"/>
<evidence type="ECO:0000313" key="2">
    <source>
        <dbReference type="Proteomes" id="UP000007151"/>
    </source>
</evidence>
<protein>
    <submittedName>
        <fullName evidence="1">Zinc-binding alcohol dehydrogenase family protein</fullName>
    </submittedName>
</protein>
<evidence type="ECO:0000313" key="1">
    <source>
        <dbReference type="EMBL" id="OWR43380.1"/>
    </source>
</evidence>
<dbReference type="EMBL" id="AGBW02013457">
    <property type="protein sequence ID" value="OWR43380.1"/>
    <property type="molecule type" value="Genomic_DNA"/>
</dbReference>
<sequence length="44" mass="4770">MLDSGVLKSTVTKVLSPIDADNLKEAHKLLESKRMIGKVVLSGF</sequence>
<gene>
    <name evidence="1" type="ORF">KGM_200320</name>
</gene>
<dbReference type="KEGG" id="dpl:KGM_200320"/>
<reference evidence="1 2" key="1">
    <citation type="journal article" date="2011" name="Cell">
        <title>The monarch butterfly genome yields insights into long-distance migration.</title>
        <authorList>
            <person name="Zhan S."/>
            <person name="Merlin C."/>
            <person name="Boore J.L."/>
            <person name="Reppert S.M."/>
        </authorList>
    </citation>
    <scope>NUCLEOTIDE SEQUENCE [LARGE SCALE GENOMIC DNA]</scope>
    <source>
        <strain evidence="1">F-2</strain>
    </source>
</reference>
<proteinExistence type="predicted"/>
<keyword evidence="2" id="KW-1185">Reference proteome</keyword>
<dbReference type="AlphaFoldDB" id="A0A212EPF4"/>
<name>A0A212EPF4_DANPL</name>
<organism evidence="1 2">
    <name type="scientific">Danaus plexippus plexippus</name>
    <dbReference type="NCBI Taxonomy" id="278856"/>
    <lineage>
        <taxon>Eukaryota</taxon>
        <taxon>Metazoa</taxon>
        <taxon>Ecdysozoa</taxon>
        <taxon>Arthropoda</taxon>
        <taxon>Hexapoda</taxon>
        <taxon>Insecta</taxon>
        <taxon>Pterygota</taxon>
        <taxon>Neoptera</taxon>
        <taxon>Endopterygota</taxon>
        <taxon>Lepidoptera</taxon>
        <taxon>Glossata</taxon>
        <taxon>Ditrysia</taxon>
        <taxon>Papilionoidea</taxon>
        <taxon>Nymphalidae</taxon>
        <taxon>Danainae</taxon>
        <taxon>Danaini</taxon>
        <taxon>Danaina</taxon>
        <taxon>Danaus</taxon>
        <taxon>Danaus</taxon>
    </lineage>
</organism>
<dbReference type="Gene3D" id="3.90.180.10">
    <property type="entry name" value="Medium-chain alcohol dehydrogenases, catalytic domain"/>
    <property type="match status" value="1"/>
</dbReference>
<accession>A0A212EPF4</accession>
<comment type="caution">
    <text evidence="1">The sequence shown here is derived from an EMBL/GenBank/DDBJ whole genome shotgun (WGS) entry which is preliminary data.</text>
</comment>
<dbReference type="STRING" id="278856.A0A212EPF4"/>
<dbReference type="Pfam" id="PF13602">
    <property type="entry name" value="ADH_zinc_N_2"/>
    <property type="match status" value="1"/>
</dbReference>